<feature type="transmembrane region" description="Helical" evidence="1">
    <location>
        <begin position="6"/>
        <end position="24"/>
    </location>
</feature>
<gene>
    <name evidence="2" type="ORF">AWN90_22785</name>
</gene>
<dbReference type="InterPro" id="IPR053169">
    <property type="entry name" value="MUG_Protein"/>
</dbReference>
<reference evidence="2 3" key="1">
    <citation type="submission" date="2016-04" db="EMBL/GenBank/DDBJ databases">
        <authorList>
            <person name="Evans L.H."/>
            <person name="Alamgir A."/>
            <person name="Owens N."/>
            <person name="Weber N.D."/>
            <person name="Virtaneva K."/>
            <person name="Barbian K."/>
            <person name="Babar A."/>
            <person name="Rosenke K."/>
        </authorList>
    </citation>
    <scope>NUCLEOTIDE SEQUENCE [LARGE SCALE GENOMIC DNA]</scope>
    <source>
        <strain evidence="2 3">IFM 0406</strain>
    </source>
</reference>
<dbReference type="Proteomes" id="UP000076512">
    <property type="component" value="Unassembled WGS sequence"/>
</dbReference>
<keyword evidence="1" id="KW-0472">Membrane</keyword>
<protein>
    <recommendedName>
        <fullName evidence="4">Glycosyl hydrolase</fullName>
    </recommendedName>
</protein>
<comment type="caution">
    <text evidence="2">The sequence shown here is derived from an EMBL/GenBank/DDBJ whole genome shotgun (WGS) entry which is preliminary data.</text>
</comment>
<keyword evidence="1" id="KW-0812">Transmembrane</keyword>
<dbReference type="EMBL" id="LWGR01000004">
    <property type="protein sequence ID" value="KZM74856.1"/>
    <property type="molecule type" value="Genomic_DNA"/>
</dbReference>
<dbReference type="InterPro" id="IPR005198">
    <property type="entry name" value="Glyco_hydro_76"/>
</dbReference>
<dbReference type="PANTHER" id="PTHR47791:SF3">
    <property type="entry name" value="MEIOTICALLY UP-REGULATED GENE 191 PROTEIN"/>
    <property type="match status" value="1"/>
</dbReference>
<evidence type="ECO:0000313" key="3">
    <source>
        <dbReference type="Proteomes" id="UP000076512"/>
    </source>
</evidence>
<dbReference type="AlphaFoldDB" id="A0A164NXQ6"/>
<name>A0A164NXQ6_9NOCA</name>
<accession>A0A164NXQ6</accession>
<dbReference type="Gene3D" id="1.50.10.20">
    <property type="match status" value="1"/>
</dbReference>
<keyword evidence="3" id="KW-1185">Reference proteome</keyword>
<dbReference type="RefSeq" id="WP_067586634.1">
    <property type="nucleotide sequence ID" value="NZ_JABMCZ010000005.1"/>
</dbReference>
<dbReference type="SUPFAM" id="SSF48208">
    <property type="entry name" value="Six-hairpin glycosidases"/>
    <property type="match status" value="1"/>
</dbReference>
<evidence type="ECO:0000256" key="1">
    <source>
        <dbReference type="SAM" id="Phobius"/>
    </source>
</evidence>
<dbReference type="PANTHER" id="PTHR47791">
    <property type="entry name" value="MEIOTICALLY UP-REGULATED GENE 191 PROTEIN"/>
    <property type="match status" value="1"/>
</dbReference>
<sequence>MIEGRLRWGIVVCVVVASGIFLVVRPYSGVDGSAARSSDCAGRVCDGGDPPPSADPPTTVLHVRQFSRVITLTDAGGGATAAIDNGQPGDSVWLERPESDRLGVVAVAPTATSARTRFYTYAGGALRACGKAGDRDQIRCTRWTRPHDPAPDRRLRAVERLLDRYDHTTGLWDNDVSTWQSANALIAVIDYMARTGDRQYLGYLDETYRHGTVARTGVPRDTGYNDDELWWAWAWLRAFDLTAEQRYLDAARTIADRVGDQRAPSCDGGLAWARVGTDPQHRPWTQINTITNALYLTVTAQLSTRVEPQSRPSYLARAQRTRQWFTRHAGHALLDRSGMVDDHLDQNGDTCVLADPDSRWTYDQGVMISGLVALYRATANTDLLGEADAIAAATTGTGSPFLRDGVLWEYAATECPGPDCHDAETFKGVFVRSYRELLDTGRSTAATRDFLTRQANTLSGDADDYGFRWQAPPQADDHPNFATQTAAIDALNAAAS</sequence>
<evidence type="ECO:0000313" key="2">
    <source>
        <dbReference type="EMBL" id="KZM74856.1"/>
    </source>
</evidence>
<dbReference type="STRING" id="455432.AWN90_22785"/>
<evidence type="ECO:0008006" key="4">
    <source>
        <dbReference type="Google" id="ProtNLM"/>
    </source>
</evidence>
<dbReference type="Pfam" id="PF03663">
    <property type="entry name" value="Glyco_hydro_76"/>
    <property type="match status" value="1"/>
</dbReference>
<keyword evidence="1" id="KW-1133">Transmembrane helix</keyword>
<organism evidence="2 3">
    <name type="scientific">Nocardia terpenica</name>
    <dbReference type="NCBI Taxonomy" id="455432"/>
    <lineage>
        <taxon>Bacteria</taxon>
        <taxon>Bacillati</taxon>
        <taxon>Actinomycetota</taxon>
        <taxon>Actinomycetes</taxon>
        <taxon>Mycobacteriales</taxon>
        <taxon>Nocardiaceae</taxon>
        <taxon>Nocardia</taxon>
    </lineage>
</organism>
<dbReference type="GO" id="GO:0005975">
    <property type="term" value="P:carbohydrate metabolic process"/>
    <property type="evidence" value="ECO:0007669"/>
    <property type="project" value="InterPro"/>
</dbReference>
<proteinExistence type="predicted"/>
<dbReference type="InterPro" id="IPR008928">
    <property type="entry name" value="6-hairpin_glycosidase_sf"/>
</dbReference>